<evidence type="ECO:0000256" key="1">
    <source>
        <dbReference type="SAM" id="Phobius"/>
    </source>
</evidence>
<feature type="transmembrane region" description="Helical" evidence="1">
    <location>
        <begin position="187"/>
        <end position="207"/>
    </location>
</feature>
<dbReference type="AlphaFoldDB" id="A0A3P1CEI1"/>
<keyword evidence="1" id="KW-1133">Transmembrane helix</keyword>
<evidence type="ECO:0000313" key="3">
    <source>
        <dbReference type="EMBL" id="RRB11645.1"/>
    </source>
</evidence>
<organism evidence="3 4">
    <name type="scientific">Larkinella knui</name>
    <dbReference type="NCBI Taxonomy" id="2025310"/>
    <lineage>
        <taxon>Bacteria</taxon>
        <taxon>Pseudomonadati</taxon>
        <taxon>Bacteroidota</taxon>
        <taxon>Cytophagia</taxon>
        <taxon>Cytophagales</taxon>
        <taxon>Spirosomataceae</taxon>
        <taxon>Larkinella</taxon>
    </lineage>
</organism>
<feature type="domain" description="Acyltransferase 3" evidence="2">
    <location>
        <begin position="13"/>
        <end position="367"/>
    </location>
</feature>
<gene>
    <name evidence="3" type="ORF">EHT87_24570</name>
</gene>
<dbReference type="GO" id="GO:0016747">
    <property type="term" value="F:acyltransferase activity, transferring groups other than amino-acyl groups"/>
    <property type="evidence" value="ECO:0007669"/>
    <property type="project" value="InterPro"/>
</dbReference>
<dbReference type="EMBL" id="RQJP01000005">
    <property type="protein sequence ID" value="RRB11645.1"/>
    <property type="molecule type" value="Genomic_DNA"/>
</dbReference>
<keyword evidence="3" id="KW-0808">Transferase</keyword>
<keyword evidence="3" id="KW-0012">Acyltransferase</keyword>
<protein>
    <submittedName>
        <fullName evidence="3">Acyltransferase</fullName>
    </submittedName>
</protein>
<dbReference type="InterPro" id="IPR002656">
    <property type="entry name" value="Acyl_transf_3_dom"/>
</dbReference>
<keyword evidence="1" id="KW-0812">Transmembrane</keyword>
<dbReference type="PANTHER" id="PTHR23028">
    <property type="entry name" value="ACETYLTRANSFERASE"/>
    <property type="match status" value="1"/>
</dbReference>
<feature type="transmembrane region" description="Helical" evidence="1">
    <location>
        <begin position="161"/>
        <end position="180"/>
    </location>
</feature>
<proteinExistence type="predicted"/>
<accession>A0A3P1CEI1</accession>
<dbReference type="InterPro" id="IPR050879">
    <property type="entry name" value="Acyltransferase_3"/>
</dbReference>
<dbReference type="OrthoDB" id="9767863at2"/>
<keyword evidence="4" id="KW-1185">Reference proteome</keyword>
<keyword evidence="1" id="KW-0472">Membrane</keyword>
<feature type="transmembrane region" description="Helical" evidence="1">
    <location>
        <begin position="12"/>
        <end position="31"/>
    </location>
</feature>
<feature type="transmembrane region" description="Helical" evidence="1">
    <location>
        <begin position="324"/>
        <end position="342"/>
    </location>
</feature>
<reference evidence="3 4" key="1">
    <citation type="submission" date="2018-11" db="EMBL/GenBank/DDBJ databases">
        <authorList>
            <person name="Zhou Z."/>
            <person name="Wang G."/>
        </authorList>
    </citation>
    <scope>NUCLEOTIDE SEQUENCE [LARGE SCALE GENOMIC DNA]</scope>
    <source>
        <strain evidence="3 4">KCTC42998</strain>
    </source>
</reference>
<sequence>MNTKTYSPSDRYYSLDILRGLAALAIVLFHWRHLFHTCTAYTGFVAERQPLYTVLYFFYEAGQKAVELFFTLSGFIFFWLYSKQINAHKISFYAFSIRRLSRLYPLHFVTLLLVLVLQTVYYLIFKCYFIYTHNDLYHFVLHLFFASNWGFQKGYSFNGPVWSVSIEILLYGIFFIVCWLKKDHALVAFVVAISSYVLFSYTGYQLAQGLFSFFVGGLVYKLFHYRFAVLVNGFWGNVVIALAVIAWTLTSLELYYHFSESLFLALLDLFSIRSRYIFLFERMIPFFIGAVVFPLTILTLVILETRRGALGKRMAFMGDISYSAYLLHFPLQLAFVLLVTKLEISSTVFESPVLLVLFFSVLITLSLASHRYFEIPVQKKLRRLLLSGDGAVKR</sequence>
<dbReference type="Proteomes" id="UP000274271">
    <property type="component" value="Unassembled WGS sequence"/>
</dbReference>
<dbReference type="RefSeq" id="WP_124909312.1">
    <property type="nucleotide sequence ID" value="NZ_RQJP01000005.1"/>
</dbReference>
<feature type="transmembrane region" description="Helical" evidence="1">
    <location>
        <begin position="103"/>
        <end position="124"/>
    </location>
</feature>
<feature type="transmembrane region" description="Helical" evidence="1">
    <location>
        <begin position="227"/>
        <end position="249"/>
    </location>
</feature>
<evidence type="ECO:0000313" key="4">
    <source>
        <dbReference type="Proteomes" id="UP000274271"/>
    </source>
</evidence>
<evidence type="ECO:0000259" key="2">
    <source>
        <dbReference type="Pfam" id="PF01757"/>
    </source>
</evidence>
<dbReference type="PANTHER" id="PTHR23028:SF53">
    <property type="entry name" value="ACYL_TRANSF_3 DOMAIN-CONTAINING PROTEIN"/>
    <property type="match status" value="1"/>
</dbReference>
<comment type="caution">
    <text evidence="3">The sequence shown here is derived from an EMBL/GenBank/DDBJ whole genome shotgun (WGS) entry which is preliminary data.</text>
</comment>
<feature type="transmembrane region" description="Helical" evidence="1">
    <location>
        <begin position="65"/>
        <end position="82"/>
    </location>
</feature>
<dbReference type="GO" id="GO:0016020">
    <property type="term" value="C:membrane"/>
    <property type="evidence" value="ECO:0007669"/>
    <property type="project" value="TreeGrafter"/>
</dbReference>
<dbReference type="Pfam" id="PF01757">
    <property type="entry name" value="Acyl_transf_3"/>
    <property type="match status" value="1"/>
</dbReference>
<name>A0A3P1CEI1_9BACT</name>
<feature type="transmembrane region" description="Helical" evidence="1">
    <location>
        <begin position="284"/>
        <end position="303"/>
    </location>
</feature>
<feature type="transmembrane region" description="Helical" evidence="1">
    <location>
        <begin position="354"/>
        <end position="373"/>
    </location>
</feature>
<dbReference type="GO" id="GO:0000271">
    <property type="term" value="P:polysaccharide biosynthetic process"/>
    <property type="evidence" value="ECO:0007669"/>
    <property type="project" value="TreeGrafter"/>
</dbReference>